<dbReference type="STRING" id="1513271.XM47_04515"/>
<dbReference type="AlphaFoldDB" id="A0A0J8JNR0"/>
<evidence type="ECO:0008006" key="4">
    <source>
        <dbReference type="Google" id="ProtNLM"/>
    </source>
</evidence>
<feature type="transmembrane region" description="Helical" evidence="1">
    <location>
        <begin position="6"/>
        <end position="23"/>
    </location>
</feature>
<evidence type="ECO:0000256" key="1">
    <source>
        <dbReference type="SAM" id="Phobius"/>
    </source>
</evidence>
<dbReference type="Pfam" id="PF19795">
    <property type="entry name" value="DUF6279"/>
    <property type="match status" value="1"/>
</dbReference>
<evidence type="ECO:0000313" key="3">
    <source>
        <dbReference type="Proteomes" id="UP000037600"/>
    </source>
</evidence>
<name>A0A0J8JNR0_9ALTE</name>
<organism evidence="2 3">
    <name type="scientific">Catenovulum maritimum</name>
    <dbReference type="NCBI Taxonomy" id="1513271"/>
    <lineage>
        <taxon>Bacteria</taxon>
        <taxon>Pseudomonadati</taxon>
        <taxon>Pseudomonadota</taxon>
        <taxon>Gammaproteobacteria</taxon>
        <taxon>Alteromonadales</taxon>
        <taxon>Alteromonadaceae</taxon>
        <taxon>Catenovulum</taxon>
    </lineage>
</organism>
<keyword evidence="1" id="KW-1133">Transmembrane helix</keyword>
<dbReference type="InterPro" id="IPR016875">
    <property type="entry name" value="UCP028200"/>
</dbReference>
<gene>
    <name evidence="2" type="ORF">XM47_04515</name>
</gene>
<dbReference type="Proteomes" id="UP000037600">
    <property type="component" value="Unassembled WGS sequence"/>
</dbReference>
<accession>A0A0J8JNR0</accession>
<keyword evidence="1" id="KW-0812">Transmembrane</keyword>
<evidence type="ECO:0000313" key="2">
    <source>
        <dbReference type="EMBL" id="KMT66261.1"/>
    </source>
</evidence>
<sequence length="280" mass="33710">MKKYYWLLLVIPLITSCSISFYYNKLDWLVSWYLDDYVDLTELQQDEFDLNFSKWHQWHRDTQLVKYTAQLNEIKTLVDQEVSSQQVELHLYQLEAHWHTVLDYIAPQLSQQIVTLSAQQKQQLLDNIAQTNLEKRQDYLELSSEERLEKSIKRAHKSFKKWFGELSQIQLENITEFTRQHNSDRTAWFEYRDDWQQVFSASLQRDSVSDNNQSQLSQITNLIARPYQLRKDVFQQSLNHKNKQFTVLLARFINQASDEQKQHFIAELDDYIDIFESLQQ</sequence>
<proteinExistence type="predicted"/>
<dbReference type="PROSITE" id="PS51257">
    <property type="entry name" value="PROKAR_LIPOPROTEIN"/>
    <property type="match status" value="1"/>
</dbReference>
<keyword evidence="1" id="KW-0472">Membrane</keyword>
<protein>
    <recommendedName>
        <fullName evidence="4">Lipoprotein</fullName>
    </recommendedName>
</protein>
<comment type="caution">
    <text evidence="2">The sequence shown here is derived from an EMBL/GenBank/DDBJ whole genome shotgun (WGS) entry which is preliminary data.</text>
</comment>
<reference evidence="2 3" key="1">
    <citation type="submission" date="2015-04" db="EMBL/GenBank/DDBJ databases">
        <title>Draft Genome Sequence of the Novel Agar-Digesting Marine Bacterium Q1.</title>
        <authorList>
            <person name="Li Y."/>
            <person name="Li D."/>
            <person name="Chen G."/>
            <person name="Du Z."/>
        </authorList>
    </citation>
    <scope>NUCLEOTIDE SEQUENCE [LARGE SCALE GENOMIC DNA]</scope>
    <source>
        <strain evidence="2 3">Q1</strain>
    </source>
</reference>
<keyword evidence="3" id="KW-1185">Reference proteome</keyword>
<dbReference type="RefSeq" id="WP_048690245.1">
    <property type="nucleotide sequence ID" value="NZ_KQ130484.1"/>
</dbReference>
<dbReference type="EMBL" id="LAZL01000005">
    <property type="protein sequence ID" value="KMT66261.1"/>
    <property type="molecule type" value="Genomic_DNA"/>
</dbReference>
<dbReference type="PIRSF" id="PIRSF028200">
    <property type="entry name" value="UCP028200"/>
    <property type="match status" value="1"/>
</dbReference>
<dbReference type="OrthoDB" id="5767052at2"/>